<dbReference type="Proteomes" id="UP000004690">
    <property type="component" value="Unassembled WGS sequence"/>
</dbReference>
<organism evidence="2 3">
    <name type="scientific">Galbibacter orientalis DSM 19592</name>
    <dbReference type="NCBI Taxonomy" id="926559"/>
    <lineage>
        <taxon>Bacteria</taxon>
        <taxon>Pseudomonadati</taxon>
        <taxon>Bacteroidota</taxon>
        <taxon>Flavobacteriia</taxon>
        <taxon>Flavobacteriales</taxon>
        <taxon>Flavobacteriaceae</taxon>
        <taxon>Galbibacter</taxon>
    </lineage>
</organism>
<dbReference type="RefSeq" id="WP_008614867.1">
    <property type="nucleotide sequence ID" value="NZ_JH651379.1"/>
</dbReference>
<dbReference type="InterPro" id="IPR050261">
    <property type="entry name" value="FrsA_esterase"/>
</dbReference>
<name>I3CA74_9FLAO</name>
<keyword evidence="3" id="KW-1185">Reference proteome</keyword>
<keyword evidence="2" id="KW-0378">Hydrolase</keyword>
<dbReference type="InterPro" id="IPR002925">
    <property type="entry name" value="Dienelactn_hydro"/>
</dbReference>
<dbReference type="EMBL" id="JH651379">
    <property type="protein sequence ID" value="EIJ40517.1"/>
    <property type="molecule type" value="Genomic_DNA"/>
</dbReference>
<evidence type="ECO:0000313" key="2">
    <source>
        <dbReference type="EMBL" id="EIJ40517.1"/>
    </source>
</evidence>
<sequence length="287" mass="31763">MKINNIKFLLLIGVISFSISCKSDKKNKEEVIKEPEVETPHGGPEMTMIKGEEISYKTDSTTMKGYIAYNPELKEKRPGILVVHEWWGHNEYSRQRADMLAELGYVALAVDMYGDGKQAKHPNDAGKFSGMVMKNIEVAKARFDAALKALKSNPHVDANEIAAIGYCFGGSVVLTMANMGEDLDAVAAFHSGVQLPVMPTDAIKAKILVCNGTADPFVSEESIVNYTKAMDSVNANYEYIAYEDAVHAYTSKDADSLGKKFDLPLAYNKEADEKSWEELKKLLDEVF</sequence>
<feature type="domain" description="Dienelactone hydrolase" evidence="1">
    <location>
        <begin position="65"/>
        <end position="286"/>
    </location>
</feature>
<dbReference type="HOGENOM" id="CLU_054590_3_1_10"/>
<dbReference type="InterPro" id="IPR029058">
    <property type="entry name" value="AB_hydrolase_fold"/>
</dbReference>
<dbReference type="PROSITE" id="PS51257">
    <property type="entry name" value="PROKAR_LIPOPROTEIN"/>
    <property type="match status" value="1"/>
</dbReference>
<dbReference type="STRING" id="926559.JoomaDRAFT_3579"/>
<dbReference type="Pfam" id="PF01738">
    <property type="entry name" value="DLH"/>
    <property type="match status" value="1"/>
</dbReference>
<dbReference type="GO" id="GO:0016787">
    <property type="term" value="F:hydrolase activity"/>
    <property type="evidence" value="ECO:0007669"/>
    <property type="project" value="UniProtKB-KW"/>
</dbReference>
<dbReference type="PANTHER" id="PTHR22946">
    <property type="entry name" value="DIENELACTONE HYDROLASE DOMAIN-CONTAINING PROTEIN-RELATED"/>
    <property type="match status" value="1"/>
</dbReference>
<dbReference type="SUPFAM" id="SSF53474">
    <property type="entry name" value="alpha/beta-Hydrolases"/>
    <property type="match status" value="1"/>
</dbReference>
<proteinExistence type="predicted"/>
<dbReference type="OrthoDB" id="9787933at2"/>
<protein>
    <submittedName>
        <fullName evidence="2">Dienelactone hydrolase-like enzyme</fullName>
    </submittedName>
</protein>
<dbReference type="Gene3D" id="3.40.50.1820">
    <property type="entry name" value="alpha/beta hydrolase"/>
    <property type="match status" value="1"/>
</dbReference>
<reference evidence="2 3" key="1">
    <citation type="submission" date="2012-02" db="EMBL/GenBank/DDBJ databases">
        <title>Improved High-Quality Draft genome of Joostella marina DSM 19592.</title>
        <authorList>
            <consortium name="US DOE Joint Genome Institute (JGI-PGF)"/>
            <person name="Lucas S."/>
            <person name="Copeland A."/>
            <person name="Lapidus A."/>
            <person name="Bruce D."/>
            <person name="Goodwin L."/>
            <person name="Pitluck S."/>
            <person name="Peters L."/>
            <person name="Chertkov O."/>
            <person name="Ovchinnikova G."/>
            <person name="Kyrpides N."/>
            <person name="Mavromatis K."/>
            <person name="Detter J.C."/>
            <person name="Han C."/>
            <person name="Land M."/>
            <person name="Hauser L."/>
            <person name="Markowitz V."/>
            <person name="Cheng J.-F."/>
            <person name="Hugenholtz P."/>
            <person name="Woyke T."/>
            <person name="Wu D."/>
            <person name="Tindall B."/>
            <person name="Brambilla E."/>
            <person name="Klenk H.-P."/>
            <person name="Eisen J.A."/>
        </authorList>
    </citation>
    <scope>NUCLEOTIDE SEQUENCE [LARGE SCALE GENOMIC DNA]</scope>
    <source>
        <strain evidence="2 3">DSM 19592</strain>
    </source>
</reference>
<dbReference type="eggNOG" id="COG0412">
    <property type="taxonomic scope" value="Bacteria"/>
</dbReference>
<accession>I3CA74</accession>
<dbReference type="AlphaFoldDB" id="I3CA74"/>
<evidence type="ECO:0000259" key="1">
    <source>
        <dbReference type="Pfam" id="PF01738"/>
    </source>
</evidence>
<gene>
    <name evidence="2" type="ORF">JoomaDRAFT_3579</name>
</gene>
<evidence type="ECO:0000313" key="3">
    <source>
        <dbReference type="Proteomes" id="UP000004690"/>
    </source>
</evidence>
<dbReference type="PANTHER" id="PTHR22946:SF0">
    <property type="entry name" value="DIENELACTONE HYDROLASE DOMAIN-CONTAINING PROTEIN"/>
    <property type="match status" value="1"/>
</dbReference>